<gene>
    <name evidence="13" type="ORF">OJ996_21990</name>
</gene>
<sequence length="418" mass="44356">MNVVPPVAEGPEKSVLSGLLRDEKMLARGKAEGLVEEHFGIPAHAKFFRYLGERVAAGKELDLVSVVTDLQASGAIEELGGPGAIAGIYTYAPNTAHWEAHVEILRDFLARRRALAAALAIAEQTGNADGAALTVALREATESTSAALSERSGLIPAGEAVGALIAQMMESASKGSMPGLTTGMDPLDAATGGMRPGELWVMAAEPSCGKSVAMLQAVAAALKGERRVLVISLEMDAAAVVSRIASCTARVPYEIFTRPQGIARGMLSRAQRALEEISQSALTIHDGGGLTLERITGIARAESDRHGGLDLVVIDYLQLVESARRRRDETREQEVAAVSRGLKALAKSLKCPVLTASQLNDQGKLRESRAIGQDADVVLYLEEDGIRAAKMRNGERGTVFPLFLNGRLQRFEGRQAAS</sequence>
<dbReference type="Gene3D" id="3.40.50.300">
    <property type="entry name" value="P-loop containing nucleotide triphosphate hydrolases"/>
    <property type="match status" value="1"/>
</dbReference>
<dbReference type="Proteomes" id="UP001165653">
    <property type="component" value="Unassembled WGS sequence"/>
</dbReference>
<evidence type="ECO:0000256" key="1">
    <source>
        <dbReference type="ARBA" id="ARBA00008428"/>
    </source>
</evidence>
<dbReference type="PROSITE" id="PS51199">
    <property type="entry name" value="SF4_HELICASE"/>
    <property type="match status" value="1"/>
</dbReference>
<keyword evidence="6" id="KW-0347">Helicase</keyword>
<evidence type="ECO:0000313" key="13">
    <source>
        <dbReference type="EMBL" id="MCW1916276.1"/>
    </source>
</evidence>
<evidence type="ECO:0000256" key="10">
    <source>
        <dbReference type="ARBA" id="ARBA00044969"/>
    </source>
</evidence>
<dbReference type="Pfam" id="PF03796">
    <property type="entry name" value="DnaB_C"/>
    <property type="match status" value="1"/>
</dbReference>
<evidence type="ECO:0000259" key="12">
    <source>
        <dbReference type="PROSITE" id="PS51199"/>
    </source>
</evidence>
<dbReference type="Pfam" id="PF00772">
    <property type="entry name" value="DnaB"/>
    <property type="match status" value="1"/>
</dbReference>
<evidence type="ECO:0000256" key="4">
    <source>
        <dbReference type="ARBA" id="ARBA00022741"/>
    </source>
</evidence>
<dbReference type="InterPro" id="IPR007694">
    <property type="entry name" value="DNA_helicase_DnaB-like_C"/>
</dbReference>
<evidence type="ECO:0000256" key="7">
    <source>
        <dbReference type="ARBA" id="ARBA00022840"/>
    </source>
</evidence>
<evidence type="ECO:0000256" key="5">
    <source>
        <dbReference type="ARBA" id="ARBA00022801"/>
    </source>
</evidence>
<evidence type="ECO:0000313" key="14">
    <source>
        <dbReference type="Proteomes" id="UP001165653"/>
    </source>
</evidence>
<comment type="caution">
    <text evidence="13">The sequence shown here is derived from an EMBL/GenBank/DDBJ whole genome shotgun (WGS) entry which is preliminary data.</text>
</comment>
<keyword evidence="5" id="KW-0378">Hydrolase</keyword>
<keyword evidence="9" id="KW-0413">Isomerase</keyword>
<dbReference type="PRINTS" id="PR01874">
    <property type="entry name" value="DNAREPAIRADA"/>
</dbReference>
<dbReference type="PANTHER" id="PTHR30153">
    <property type="entry name" value="REPLICATIVE DNA HELICASE DNAB"/>
    <property type="match status" value="1"/>
</dbReference>
<name>A0ABT3G9U9_9BACT</name>
<protein>
    <recommendedName>
        <fullName evidence="10">DNA 5'-3' helicase</fullName>
        <ecNumber evidence="10">5.6.2.3</ecNumber>
    </recommendedName>
</protein>
<keyword evidence="3" id="KW-0235">DNA replication</keyword>
<dbReference type="EC" id="5.6.2.3" evidence="10"/>
<comment type="similarity">
    <text evidence="1">Belongs to the helicase family. DnaB subfamily.</text>
</comment>
<keyword evidence="7" id="KW-0067">ATP-binding</keyword>
<dbReference type="InterPro" id="IPR007693">
    <property type="entry name" value="DNA_helicase_DnaB-like_N"/>
</dbReference>
<organism evidence="13 14">
    <name type="scientific">Luteolibacter rhizosphaerae</name>
    <dbReference type="NCBI Taxonomy" id="2989719"/>
    <lineage>
        <taxon>Bacteria</taxon>
        <taxon>Pseudomonadati</taxon>
        <taxon>Verrucomicrobiota</taxon>
        <taxon>Verrucomicrobiia</taxon>
        <taxon>Verrucomicrobiales</taxon>
        <taxon>Verrucomicrobiaceae</taxon>
        <taxon>Luteolibacter</taxon>
    </lineage>
</organism>
<dbReference type="RefSeq" id="WP_264515848.1">
    <property type="nucleotide sequence ID" value="NZ_JAPDDR010000014.1"/>
</dbReference>
<feature type="domain" description="SF4 helicase" evidence="12">
    <location>
        <begin position="173"/>
        <end position="418"/>
    </location>
</feature>
<proteinExistence type="inferred from homology"/>
<evidence type="ECO:0000256" key="11">
    <source>
        <dbReference type="ARBA" id="ARBA00048954"/>
    </source>
</evidence>
<dbReference type="SUPFAM" id="SSF48024">
    <property type="entry name" value="N-terminal domain of DnaB helicase"/>
    <property type="match status" value="1"/>
</dbReference>
<reference evidence="13" key="1">
    <citation type="submission" date="2022-10" db="EMBL/GenBank/DDBJ databases">
        <title>Luteolibacter sp. GHJ8, whole genome shotgun sequencing project.</title>
        <authorList>
            <person name="Zhao G."/>
            <person name="Shen L."/>
        </authorList>
    </citation>
    <scope>NUCLEOTIDE SEQUENCE</scope>
    <source>
        <strain evidence="13">GHJ8</strain>
    </source>
</reference>
<evidence type="ECO:0000256" key="2">
    <source>
        <dbReference type="ARBA" id="ARBA00022515"/>
    </source>
</evidence>
<keyword evidence="2" id="KW-0639">Primosome</keyword>
<dbReference type="EMBL" id="JAPDDR010000014">
    <property type="protein sequence ID" value="MCW1916276.1"/>
    <property type="molecule type" value="Genomic_DNA"/>
</dbReference>
<dbReference type="InterPro" id="IPR016136">
    <property type="entry name" value="DNA_helicase_N/primase_C"/>
</dbReference>
<evidence type="ECO:0000256" key="6">
    <source>
        <dbReference type="ARBA" id="ARBA00022806"/>
    </source>
</evidence>
<evidence type="ECO:0000256" key="3">
    <source>
        <dbReference type="ARBA" id="ARBA00022705"/>
    </source>
</evidence>
<dbReference type="PANTHER" id="PTHR30153:SF2">
    <property type="entry name" value="REPLICATIVE DNA HELICASE"/>
    <property type="match status" value="1"/>
</dbReference>
<keyword evidence="4" id="KW-0547">Nucleotide-binding</keyword>
<dbReference type="InterPro" id="IPR036185">
    <property type="entry name" value="DNA_heli_DnaB-like_N_sf"/>
</dbReference>
<dbReference type="Gene3D" id="1.10.860.10">
    <property type="entry name" value="DNAb Helicase, Chain A"/>
    <property type="match status" value="1"/>
</dbReference>
<dbReference type="SUPFAM" id="SSF52540">
    <property type="entry name" value="P-loop containing nucleoside triphosphate hydrolases"/>
    <property type="match status" value="1"/>
</dbReference>
<comment type="catalytic activity">
    <reaction evidence="11">
        <text>ATP + H2O = ADP + phosphate + H(+)</text>
        <dbReference type="Rhea" id="RHEA:13065"/>
        <dbReference type="ChEBI" id="CHEBI:15377"/>
        <dbReference type="ChEBI" id="CHEBI:15378"/>
        <dbReference type="ChEBI" id="CHEBI:30616"/>
        <dbReference type="ChEBI" id="CHEBI:43474"/>
        <dbReference type="ChEBI" id="CHEBI:456216"/>
        <dbReference type="EC" id="5.6.2.3"/>
    </reaction>
</comment>
<keyword evidence="8" id="KW-0238">DNA-binding</keyword>
<evidence type="ECO:0000256" key="8">
    <source>
        <dbReference type="ARBA" id="ARBA00023125"/>
    </source>
</evidence>
<keyword evidence="14" id="KW-1185">Reference proteome</keyword>
<dbReference type="InterPro" id="IPR027417">
    <property type="entry name" value="P-loop_NTPase"/>
</dbReference>
<accession>A0ABT3G9U9</accession>
<evidence type="ECO:0000256" key="9">
    <source>
        <dbReference type="ARBA" id="ARBA00023235"/>
    </source>
</evidence>